<evidence type="ECO:0000313" key="2">
    <source>
        <dbReference type="Proteomes" id="UP000626697"/>
    </source>
</evidence>
<dbReference type="NCBIfam" id="TIGR04399">
    <property type="entry name" value="acc_Sec_SLAP"/>
    <property type="match status" value="1"/>
</dbReference>
<name>A0ABR6CNV8_9BACI</name>
<sequence length="295" mass="33518">MVSIFKKKINKLKKEGKDSIISSGELLNETDVQTDEEIITELSIHPEWNLSSEQNYVYRFLNNELAPLKPNQISLSGIELRPENNEVAAIAFVRNSLNKAITFEEVKLLLLDENKETIASHSFDMSVLGELPARSSRPWMFVFPADTVLKKDFSTKNWTIAFELKAKHRLDLAESWEKGMPEAERKKLEMYVEKIDPPREGEVNFLGLQAKKSENGDLHVTILIRNGHNKNVKIEKLPLEMIDASKEVVAKGGFSLEDLEIKANTSKPWTFIFPAAMVLKADMDLSTWSCKPVQS</sequence>
<gene>
    <name evidence="1" type="ORF">HNP81_001993</name>
</gene>
<proteinExistence type="predicted"/>
<dbReference type="InterPro" id="IPR030910">
    <property type="entry name" value="SLAP_dom"/>
</dbReference>
<reference evidence="1 2" key="1">
    <citation type="submission" date="2020-08" db="EMBL/GenBank/DDBJ databases">
        <title>Genomic Encyclopedia of Type Strains, Phase IV (KMG-IV): sequencing the most valuable type-strain genomes for metagenomic binning, comparative biology and taxonomic classification.</title>
        <authorList>
            <person name="Goeker M."/>
        </authorList>
    </citation>
    <scope>NUCLEOTIDE SEQUENCE [LARGE SCALE GENOMIC DNA]</scope>
    <source>
        <strain evidence="1 2">DSM 105481</strain>
    </source>
</reference>
<dbReference type="NCBIfam" id="TIGR04398">
    <property type="entry name" value="SLAP_DUP"/>
    <property type="match status" value="2"/>
</dbReference>
<comment type="caution">
    <text evidence="1">The sequence shown here is derived from an EMBL/GenBank/DDBJ whole genome shotgun (WGS) entry which is preliminary data.</text>
</comment>
<dbReference type="RefSeq" id="WP_182502502.1">
    <property type="nucleotide sequence ID" value="NZ_JACJHX010000005.1"/>
</dbReference>
<dbReference type="EMBL" id="JACJHX010000005">
    <property type="protein sequence ID" value="MBA9026708.1"/>
    <property type="molecule type" value="Genomic_DNA"/>
</dbReference>
<accession>A0ABR6CNV8</accession>
<dbReference type="Proteomes" id="UP000626697">
    <property type="component" value="Unassembled WGS sequence"/>
</dbReference>
<evidence type="ECO:0000313" key="1">
    <source>
        <dbReference type="EMBL" id="MBA9026708.1"/>
    </source>
</evidence>
<dbReference type="InterPro" id="IPR030911">
    <property type="entry name" value="Sec_acc_SLAP"/>
</dbReference>
<keyword evidence="2" id="KW-1185">Reference proteome</keyword>
<protein>
    <submittedName>
        <fullName evidence="1">Accessory Sec system S-layer assembly protein</fullName>
    </submittedName>
</protein>
<organism evidence="1 2">
    <name type="scientific">Peribacillus huizhouensis</name>
    <dbReference type="NCBI Taxonomy" id="1501239"/>
    <lineage>
        <taxon>Bacteria</taxon>
        <taxon>Bacillati</taxon>
        <taxon>Bacillota</taxon>
        <taxon>Bacilli</taxon>
        <taxon>Bacillales</taxon>
        <taxon>Bacillaceae</taxon>
        <taxon>Peribacillus</taxon>
    </lineage>
</organism>